<proteinExistence type="predicted"/>
<dbReference type="EMBL" id="QRYC01000002">
    <property type="protein sequence ID" value="RGU58674.1"/>
    <property type="molecule type" value="Genomic_DNA"/>
</dbReference>
<gene>
    <name evidence="1" type="ORF">DWW57_02810</name>
    <name evidence="2" type="ORF">DXA53_10590</name>
</gene>
<protein>
    <submittedName>
        <fullName evidence="2">Uncharacterized protein</fullName>
    </submittedName>
</protein>
<sequence>MTIFFRNSGRKVITADR</sequence>
<dbReference type="EMBL" id="QSCO01000014">
    <property type="protein sequence ID" value="RGY06105.1"/>
    <property type="molecule type" value="Genomic_DNA"/>
</dbReference>
<dbReference type="Proteomes" id="UP000284434">
    <property type="component" value="Unassembled WGS sequence"/>
</dbReference>
<dbReference type="AlphaFoldDB" id="A0A3D4ZDU1"/>
<evidence type="ECO:0000313" key="2">
    <source>
        <dbReference type="EMBL" id="RGY06105.1"/>
    </source>
</evidence>
<comment type="caution">
    <text evidence="2">The sequence shown here is derived from an EMBL/GenBank/DDBJ whole genome shotgun (WGS) entry which is preliminary data.</text>
</comment>
<reference evidence="3 4" key="1">
    <citation type="submission" date="2018-08" db="EMBL/GenBank/DDBJ databases">
        <title>A genome reference for cultivated species of the human gut microbiota.</title>
        <authorList>
            <person name="Zou Y."/>
            <person name="Xue W."/>
            <person name="Luo G."/>
        </authorList>
    </citation>
    <scope>NUCLEOTIDE SEQUENCE [LARGE SCALE GENOMIC DNA]</scope>
    <source>
        <strain evidence="1 3">AF16-14</strain>
        <strain evidence="2 4">OF03-11</strain>
    </source>
</reference>
<dbReference type="RefSeq" id="WP_113028062.1">
    <property type="nucleotide sequence ID" value="NZ_JADMUD010000007.1"/>
</dbReference>
<name>A0A3D4ZDU1_9BACT</name>
<dbReference type="Proteomes" id="UP000284243">
    <property type="component" value="Unassembled WGS sequence"/>
</dbReference>
<dbReference type="GeneID" id="96993283"/>
<evidence type="ECO:0000313" key="4">
    <source>
        <dbReference type="Proteomes" id="UP000284434"/>
    </source>
</evidence>
<evidence type="ECO:0000313" key="3">
    <source>
        <dbReference type="Proteomes" id="UP000284243"/>
    </source>
</evidence>
<organism evidence="2 4">
    <name type="scientific">Odoribacter splanchnicus</name>
    <dbReference type="NCBI Taxonomy" id="28118"/>
    <lineage>
        <taxon>Bacteria</taxon>
        <taxon>Pseudomonadati</taxon>
        <taxon>Bacteroidota</taxon>
        <taxon>Bacteroidia</taxon>
        <taxon>Bacteroidales</taxon>
        <taxon>Odoribacteraceae</taxon>
        <taxon>Odoribacter</taxon>
    </lineage>
</organism>
<evidence type="ECO:0000313" key="1">
    <source>
        <dbReference type="EMBL" id="RGU58674.1"/>
    </source>
</evidence>
<accession>A0A3D4ZDU1</accession>